<feature type="domain" description="Lactate racemase C-terminal" evidence="2">
    <location>
        <begin position="274"/>
        <end position="420"/>
    </location>
</feature>
<dbReference type="InterPro" id="IPR018657">
    <property type="entry name" value="LarA-like_N"/>
</dbReference>
<dbReference type="NCBIfam" id="NF033504">
    <property type="entry name" value="Ni_dep_LarA"/>
    <property type="match status" value="1"/>
</dbReference>
<dbReference type="PANTHER" id="PTHR33171:SF17">
    <property type="entry name" value="LARA-LIKE N-TERMINAL DOMAIN-CONTAINING PROTEIN"/>
    <property type="match status" value="1"/>
</dbReference>
<sequence length="427" mass="46299">MKIQLPYGRGQIEAEAPSSARTQVLTTHLSSFKPEYDGAYLARQALEHPIGMERLCERVRDAKRVVILSSDHTRPVPSRILMPLLLQEIRMGNPEADITILVATGCHRAPTREELLERYGETIVAKEKIEIHNCDDENLVDAGELPSGNRLWLNRTAAQADVLVGEGFIEPHFFAGFSGGRKSVLPGVCGRATIMHNHCARNIDSPESTVGVLETNQIHLDMVSAAGKAGLSFILNVVINEKKEIIAAVAGHPSEAHEEGCGFLKNLCGCRAGEVDIVVASNGGYPLDQNIYQSVKGMTTASRLCKTGGIIVMAAECADGHGGEQFHDTFAKGKDAGSILQEILARDEHGTQPDQWQSQIFARVLVKNRVIFVSSQPKELVEEFGMRWAPSLPAAMELAVEMSGVETPSILVLPDAVSAIAIPAEEE</sequence>
<dbReference type="RefSeq" id="WP_006780883.1">
    <property type="nucleotide sequence ID" value="NZ_CP040506.1"/>
</dbReference>
<dbReference type="HOGENOM" id="CLU_050189_0_0_9"/>
<evidence type="ECO:0000259" key="2">
    <source>
        <dbReference type="Pfam" id="PF21113"/>
    </source>
</evidence>
<dbReference type="Gene3D" id="3.90.226.30">
    <property type="match status" value="1"/>
</dbReference>
<dbReference type="InterPro" id="IPR043166">
    <property type="entry name" value="LarA-like_C"/>
</dbReference>
<name>G5IHC7_9FIRM</name>
<dbReference type="Gene3D" id="3.40.50.11440">
    <property type="match status" value="1"/>
</dbReference>
<dbReference type="InterPro" id="IPR047926">
    <property type="entry name" value="Ni_dep_LarA"/>
</dbReference>
<protein>
    <submittedName>
        <fullName evidence="3">Uncharacterized protein</fullName>
    </submittedName>
</protein>
<feature type="domain" description="LarA-like N-terminal" evidence="1">
    <location>
        <begin position="7"/>
        <end position="210"/>
    </location>
</feature>
<organism evidence="3 4">
    <name type="scientific">Hungatella hathewayi WAL-18680</name>
    <dbReference type="NCBI Taxonomy" id="742737"/>
    <lineage>
        <taxon>Bacteria</taxon>
        <taxon>Bacillati</taxon>
        <taxon>Bacillota</taxon>
        <taxon>Clostridia</taxon>
        <taxon>Lachnospirales</taxon>
        <taxon>Lachnospiraceae</taxon>
        <taxon>Hungatella</taxon>
    </lineage>
</organism>
<proteinExistence type="predicted"/>
<gene>
    <name evidence="3" type="ORF">HMPREF9473_02905</name>
</gene>
<dbReference type="InterPro" id="IPR048520">
    <property type="entry name" value="LarA_C"/>
</dbReference>
<dbReference type="AlphaFoldDB" id="G5IHC7"/>
<dbReference type="PANTHER" id="PTHR33171">
    <property type="entry name" value="LAR_N DOMAIN-CONTAINING PROTEIN"/>
    <property type="match status" value="1"/>
</dbReference>
<evidence type="ECO:0000313" key="4">
    <source>
        <dbReference type="Proteomes" id="UP000005384"/>
    </source>
</evidence>
<dbReference type="GO" id="GO:0050043">
    <property type="term" value="F:lactate racemase activity"/>
    <property type="evidence" value="ECO:0007669"/>
    <property type="project" value="InterPro"/>
</dbReference>
<dbReference type="Proteomes" id="UP000005384">
    <property type="component" value="Unassembled WGS sequence"/>
</dbReference>
<dbReference type="InterPro" id="IPR048068">
    <property type="entry name" value="LarA-like"/>
</dbReference>
<evidence type="ECO:0000259" key="1">
    <source>
        <dbReference type="Pfam" id="PF09861"/>
    </source>
</evidence>
<dbReference type="OrthoDB" id="9770545at2"/>
<dbReference type="Pfam" id="PF09861">
    <property type="entry name" value="Lar_N"/>
    <property type="match status" value="1"/>
</dbReference>
<dbReference type="EMBL" id="ADLN01000075">
    <property type="protein sequence ID" value="EHI59198.1"/>
    <property type="molecule type" value="Genomic_DNA"/>
</dbReference>
<keyword evidence="4" id="KW-1185">Reference proteome</keyword>
<dbReference type="Pfam" id="PF21113">
    <property type="entry name" value="LarA_C"/>
    <property type="match status" value="1"/>
</dbReference>
<evidence type="ECO:0000313" key="3">
    <source>
        <dbReference type="EMBL" id="EHI59198.1"/>
    </source>
</evidence>
<reference evidence="3 4" key="1">
    <citation type="submission" date="2011-08" db="EMBL/GenBank/DDBJ databases">
        <title>The Genome Sequence of Clostridium hathewayi WAL-18680.</title>
        <authorList>
            <consortium name="The Broad Institute Genome Sequencing Platform"/>
            <person name="Earl A."/>
            <person name="Ward D."/>
            <person name="Feldgarden M."/>
            <person name="Gevers D."/>
            <person name="Finegold S.M."/>
            <person name="Summanen P.H."/>
            <person name="Molitoris D.R."/>
            <person name="Song M."/>
            <person name="Daigneault M."/>
            <person name="Allen-Vercoe E."/>
            <person name="Young S.K."/>
            <person name="Zeng Q."/>
            <person name="Gargeya S."/>
            <person name="Fitzgerald M."/>
            <person name="Haas B."/>
            <person name="Abouelleil A."/>
            <person name="Alvarado L."/>
            <person name="Arachchi H.M."/>
            <person name="Berlin A."/>
            <person name="Brown A."/>
            <person name="Chapman S.B."/>
            <person name="Chen Z."/>
            <person name="Dunbar C."/>
            <person name="Freedman E."/>
            <person name="Gearin G."/>
            <person name="Gellesch M."/>
            <person name="Goldberg J."/>
            <person name="Griggs A."/>
            <person name="Gujja S."/>
            <person name="Heiman D."/>
            <person name="Howarth C."/>
            <person name="Larson L."/>
            <person name="Lui A."/>
            <person name="MacDonald P.J.P."/>
            <person name="Montmayeur A."/>
            <person name="Murphy C."/>
            <person name="Neiman D."/>
            <person name="Pearson M."/>
            <person name="Priest M."/>
            <person name="Roberts A."/>
            <person name="Saif S."/>
            <person name="Shea T."/>
            <person name="Shenoy N."/>
            <person name="Sisk P."/>
            <person name="Stolte C."/>
            <person name="Sykes S."/>
            <person name="Wortman J."/>
            <person name="Nusbaum C."/>
            <person name="Birren B."/>
        </authorList>
    </citation>
    <scope>NUCLEOTIDE SEQUENCE [LARGE SCALE GENOMIC DNA]</scope>
    <source>
        <strain evidence="3 4">WAL-18680</strain>
    </source>
</reference>
<accession>G5IHC7</accession>
<dbReference type="PATRIC" id="fig|742737.3.peg.2905"/>
<comment type="caution">
    <text evidence="3">The sequence shown here is derived from an EMBL/GenBank/DDBJ whole genome shotgun (WGS) entry which is preliminary data.</text>
</comment>